<keyword evidence="16" id="KW-1185">Reference proteome</keyword>
<dbReference type="Pfam" id="PF01751">
    <property type="entry name" value="Toprim"/>
    <property type="match status" value="1"/>
</dbReference>
<dbReference type="PANTHER" id="PTHR11390:SF21">
    <property type="entry name" value="DNA TOPOISOMERASE 3-ALPHA"/>
    <property type="match status" value="1"/>
</dbReference>
<protein>
    <recommendedName>
        <fullName evidence="3">DNA topoisomerase</fullName>
        <ecNumber evidence="3">5.6.2.1</ecNumber>
    </recommendedName>
    <alternativeName>
        <fullName evidence="12">Omega-protein</fullName>
    </alternativeName>
    <alternativeName>
        <fullName evidence="11">Relaxing enzyme</fullName>
    </alternativeName>
    <alternativeName>
        <fullName evidence="9">Swivelase</fullName>
    </alternativeName>
    <alternativeName>
        <fullName evidence="10">Untwisting enzyme</fullName>
    </alternativeName>
</protein>
<dbReference type="Gene3D" id="1.10.460.10">
    <property type="entry name" value="Topoisomerase I, domain 2"/>
    <property type="match status" value="1"/>
</dbReference>
<dbReference type="InterPro" id="IPR034144">
    <property type="entry name" value="TOPRIM_TopoIII"/>
</dbReference>
<dbReference type="InterPro" id="IPR013824">
    <property type="entry name" value="Topo_IA_cen_sub1"/>
</dbReference>
<dbReference type="Pfam" id="PF01131">
    <property type="entry name" value="Topoisom_bac"/>
    <property type="match status" value="1"/>
</dbReference>
<dbReference type="GO" id="GO:0006310">
    <property type="term" value="P:DNA recombination"/>
    <property type="evidence" value="ECO:0007669"/>
    <property type="project" value="TreeGrafter"/>
</dbReference>
<organism evidence="15 16">
    <name type="scientific">Massilimicrobiota timonensis</name>
    <dbReference type="NCBI Taxonomy" id="1776392"/>
    <lineage>
        <taxon>Bacteria</taxon>
        <taxon>Bacillati</taxon>
        <taxon>Bacillota</taxon>
        <taxon>Erysipelotrichia</taxon>
        <taxon>Erysipelotrichales</taxon>
        <taxon>Erysipelotrichaceae</taxon>
        <taxon>Massilimicrobiota</taxon>
    </lineage>
</organism>
<dbReference type="CDD" id="cd03362">
    <property type="entry name" value="TOPRIM_TopoIA_TopoIII"/>
    <property type="match status" value="1"/>
</dbReference>
<dbReference type="NCBIfam" id="NF005829">
    <property type="entry name" value="PRK07726.1"/>
    <property type="match status" value="1"/>
</dbReference>
<reference evidence="15 16" key="1">
    <citation type="journal article" date="2018" name="BMC Genomics">
        <title>Whole genome sequencing and function prediction of 133 gut anaerobes isolated from chicken caecum in pure cultures.</title>
        <authorList>
            <person name="Medvecky M."/>
            <person name="Cejkova D."/>
            <person name="Polansky O."/>
            <person name="Karasova D."/>
            <person name="Kubasova T."/>
            <person name="Cizek A."/>
            <person name="Rychlik I."/>
        </authorList>
    </citation>
    <scope>NUCLEOTIDE SEQUENCE [LARGE SCALE GENOMIC DNA]</scope>
    <source>
        <strain evidence="15 16">An13</strain>
    </source>
</reference>
<evidence type="ECO:0000259" key="13">
    <source>
        <dbReference type="PROSITE" id="PS50880"/>
    </source>
</evidence>
<dbReference type="SMART" id="SM00437">
    <property type="entry name" value="TOP1Ac"/>
    <property type="match status" value="1"/>
</dbReference>
<dbReference type="GO" id="GO:0046872">
    <property type="term" value="F:metal ion binding"/>
    <property type="evidence" value="ECO:0007669"/>
    <property type="project" value="UniProtKB-KW"/>
</dbReference>
<proteinExistence type="inferred from homology"/>
<dbReference type="Gene3D" id="1.10.290.10">
    <property type="entry name" value="Topoisomerase I, domain 4"/>
    <property type="match status" value="1"/>
</dbReference>
<dbReference type="Gene3D" id="2.70.20.10">
    <property type="entry name" value="Topoisomerase I, domain 3"/>
    <property type="match status" value="1"/>
</dbReference>
<dbReference type="AlphaFoldDB" id="A0A1Y4T4K2"/>
<evidence type="ECO:0000259" key="14">
    <source>
        <dbReference type="PROSITE" id="PS52039"/>
    </source>
</evidence>
<dbReference type="InterPro" id="IPR006171">
    <property type="entry name" value="TOPRIM_dom"/>
</dbReference>
<evidence type="ECO:0000256" key="10">
    <source>
        <dbReference type="ARBA" id="ARBA00031985"/>
    </source>
</evidence>
<name>A0A1Y4T4K2_9FIRM</name>
<keyword evidence="5" id="KW-0460">Magnesium</keyword>
<feature type="domain" description="Toprim" evidence="13">
    <location>
        <begin position="1"/>
        <end position="134"/>
    </location>
</feature>
<evidence type="ECO:0000256" key="8">
    <source>
        <dbReference type="ARBA" id="ARBA00023235"/>
    </source>
</evidence>
<evidence type="ECO:0000256" key="12">
    <source>
        <dbReference type="ARBA" id="ARBA00032877"/>
    </source>
</evidence>
<evidence type="ECO:0000256" key="4">
    <source>
        <dbReference type="ARBA" id="ARBA00022723"/>
    </source>
</evidence>
<dbReference type="InterPro" id="IPR023406">
    <property type="entry name" value="Topo_IA_AS"/>
</dbReference>
<dbReference type="InterPro" id="IPR023405">
    <property type="entry name" value="Topo_IA_core_domain"/>
</dbReference>
<dbReference type="InterPro" id="IPR013825">
    <property type="entry name" value="Topo_IA_cen_sub2"/>
</dbReference>
<dbReference type="PRINTS" id="PR00417">
    <property type="entry name" value="PRTPISMRASEI"/>
</dbReference>
<dbReference type="PROSITE" id="PS00396">
    <property type="entry name" value="TOPO_IA_1"/>
    <property type="match status" value="1"/>
</dbReference>
<dbReference type="GO" id="GO:0043597">
    <property type="term" value="C:cytoplasmic replication fork"/>
    <property type="evidence" value="ECO:0007669"/>
    <property type="project" value="TreeGrafter"/>
</dbReference>
<feature type="domain" description="Topo IA-type catalytic" evidence="14">
    <location>
        <begin position="151"/>
        <end position="575"/>
    </location>
</feature>
<keyword evidence="7" id="KW-0238">DNA-binding</keyword>
<dbReference type="EMBL" id="NFLJ01000001">
    <property type="protein sequence ID" value="OUQ36560.1"/>
    <property type="molecule type" value="Genomic_DNA"/>
</dbReference>
<comment type="similarity">
    <text evidence="2">Belongs to the type IA topoisomerase family.</text>
</comment>
<dbReference type="PANTHER" id="PTHR11390">
    <property type="entry name" value="PROKARYOTIC DNA TOPOISOMERASE"/>
    <property type="match status" value="1"/>
</dbReference>
<keyword evidence="6" id="KW-0799">Topoisomerase</keyword>
<evidence type="ECO:0000256" key="11">
    <source>
        <dbReference type="ARBA" id="ARBA00032235"/>
    </source>
</evidence>
<comment type="catalytic activity">
    <reaction evidence="1">
        <text>ATP-independent breakage of single-stranded DNA, followed by passage and rejoining.</text>
        <dbReference type="EC" id="5.6.2.1"/>
    </reaction>
</comment>
<dbReference type="SMART" id="SM00436">
    <property type="entry name" value="TOP1Bc"/>
    <property type="match status" value="1"/>
</dbReference>
<accession>A0A1Y4T4K2</accession>
<evidence type="ECO:0000256" key="3">
    <source>
        <dbReference type="ARBA" id="ARBA00012891"/>
    </source>
</evidence>
<keyword evidence="8 15" id="KW-0413">Isomerase</keyword>
<dbReference type="GO" id="GO:0006281">
    <property type="term" value="P:DNA repair"/>
    <property type="evidence" value="ECO:0007669"/>
    <property type="project" value="TreeGrafter"/>
</dbReference>
<dbReference type="InterPro" id="IPR005738">
    <property type="entry name" value="TopoIII"/>
</dbReference>
<dbReference type="InterPro" id="IPR013826">
    <property type="entry name" value="Topo_IA_cen_sub3"/>
</dbReference>
<evidence type="ECO:0000256" key="2">
    <source>
        <dbReference type="ARBA" id="ARBA00009446"/>
    </source>
</evidence>
<dbReference type="SMART" id="SM00493">
    <property type="entry name" value="TOPRIM"/>
    <property type="match status" value="1"/>
</dbReference>
<dbReference type="InterPro" id="IPR003602">
    <property type="entry name" value="Topo_IA_DNA-bd_dom"/>
</dbReference>
<dbReference type="InterPro" id="IPR000380">
    <property type="entry name" value="Topo_IA"/>
</dbReference>
<evidence type="ECO:0000256" key="5">
    <source>
        <dbReference type="ARBA" id="ARBA00022842"/>
    </source>
</evidence>
<evidence type="ECO:0000256" key="6">
    <source>
        <dbReference type="ARBA" id="ARBA00023029"/>
    </source>
</evidence>
<dbReference type="InterPro" id="IPR013497">
    <property type="entry name" value="Topo_IA_cen"/>
</dbReference>
<dbReference type="Proteomes" id="UP000195305">
    <property type="component" value="Unassembled WGS sequence"/>
</dbReference>
<evidence type="ECO:0000256" key="1">
    <source>
        <dbReference type="ARBA" id="ARBA00000213"/>
    </source>
</evidence>
<dbReference type="PROSITE" id="PS52039">
    <property type="entry name" value="TOPO_IA_2"/>
    <property type="match status" value="1"/>
</dbReference>
<gene>
    <name evidence="15" type="ORF">B5E75_00015</name>
</gene>
<dbReference type="NCBIfam" id="TIGR01056">
    <property type="entry name" value="topB"/>
    <property type="match status" value="1"/>
</dbReference>
<comment type="caution">
    <text evidence="15">The sequence shown here is derived from an EMBL/GenBank/DDBJ whole genome shotgun (WGS) entry which is preliminary data.</text>
</comment>
<dbReference type="GO" id="GO:0003917">
    <property type="term" value="F:DNA topoisomerase type I (single strand cut, ATP-independent) activity"/>
    <property type="evidence" value="ECO:0007669"/>
    <property type="project" value="UniProtKB-EC"/>
</dbReference>
<dbReference type="PROSITE" id="PS50880">
    <property type="entry name" value="TOPRIM"/>
    <property type="match status" value="1"/>
</dbReference>
<dbReference type="RefSeq" id="WP_087356779.1">
    <property type="nucleotide sequence ID" value="NZ_NFLJ01000001.1"/>
</dbReference>
<dbReference type="Gene3D" id="3.40.50.140">
    <property type="match status" value="1"/>
</dbReference>
<sequence>MKLVLAEKPSVAQSIAKVLKADKRYDGYLEGNDYVVSWCVGHLVELVQPENYDIKYTKWKYEDLPIIPTGWLYQVSSATNKQFKVIKKLMERSDIDGLICATDAGREGELIFRLVYHQCRCRKPFERLWISSMEDSAILDGFKNLKNSSEYDALYEAALCRERADWLVGINATRLFSCLYSQTLNIGRVMTPTLAMVVIREAQISAFQSIPFYTLQLSFDGFNASSQRMDSKDDCDKLRQSCLESKTATVVQVDKKNKQEKAPLLYDLTSLQREANRLLGFTAQQTLDYTQSLYEKKLVTYPRTDSRFLTDDMAASVNCLIDEVSMKFNIGIPISKEVKQIINNSKVTDHNAIVPTKQITKFNLTELGKGEYQVLKLIAMRLLCAVGKPFIYQETDVVLKCFDTLFNAKGKVTLDLGWKQIKEYFIENKKEKEATQLPNLAIGEKLIIHGSEIKEGKTSPPKHFTEDTLLQAMEKASVDEMSVKIERKGIGTPATRAGIIEKLVRIGFIERIANKKVKNLIPTQKGISLITVVPELIQSASMTADWEEKLLGIEKGTYDSKEFMQEIEDMVTGLVKNYEVVKGADVIMNNKKVIGTCPHCGSDIIQGQKGYFCTNKECRFVLWKNNAFFSSIGKKLTETQFEDLLRNKRLKLKECQSKKTGKVFNSTVILSTENDGKAKFELNFGKEGQK</sequence>
<dbReference type="GO" id="GO:0003677">
    <property type="term" value="F:DNA binding"/>
    <property type="evidence" value="ECO:0007669"/>
    <property type="project" value="UniProtKB-KW"/>
</dbReference>
<dbReference type="OrthoDB" id="9803554at2"/>
<evidence type="ECO:0000313" key="16">
    <source>
        <dbReference type="Proteomes" id="UP000195305"/>
    </source>
</evidence>
<dbReference type="CDD" id="cd00186">
    <property type="entry name" value="TOP1Ac"/>
    <property type="match status" value="1"/>
</dbReference>
<dbReference type="GO" id="GO:0006265">
    <property type="term" value="P:DNA topological change"/>
    <property type="evidence" value="ECO:0007669"/>
    <property type="project" value="InterPro"/>
</dbReference>
<dbReference type="EC" id="5.6.2.1" evidence="3"/>
<evidence type="ECO:0000313" key="15">
    <source>
        <dbReference type="EMBL" id="OUQ36560.1"/>
    </source>
</evidence>
<evidence type="ECO:0000256" key="9">
    <source>
        <dbReference type="ARBA" id="ARBA00030003"/>
    </source>
</evidence>
<dbReference type="InterPro" id="IPR003601">
    <property type="entry name" value="Topo_IA_2"/>
</dbReference>
<dbReference type="SUPFAM" id="SSF56712">
    <property type="entry name" value="Prokaryotic type I DNA topoisomerase"/>
    <property type="match status" value="1"/>
</dbReference>
<evidence type="ECO:0000256" key="7">
    <source>
        <dbReference type="ARBA" id="ARBA00023125"/>
    </source>
</evidence>
<keyword evidence="4" id="KW-0479">Metal-binding</keyword>